<evidence type="ECO:0000256" key="1">
    <source>
        <dbReference type="PIRSR" id="PIRSR605502-1"/>
    </source>
</evidence>
<feature type="region of interest" description="Disordered" evidence="2">
    <location>
        <begin position="421"/>
        <end position="441"/>
    </location>
</feature>
<evidence type="ECO:0000313" key="4">
    <source>
        <dbReference type="Proteomes" id="UP000635477"/>
    </source>
</evidence>
<feature type="binding site" evidence="1">
    <location>
        <position position="85"/>
    </location>
    <ligand>
        <name>Mg(2+)</name>
        <dbReference type="ChEBI" id="CHEBI:18420"/>
        <label>1</label>
    </ligand>
</feature>
<evidence type="ECO:0008006" key="5">
    <source>
        <dbReference type="Google" id="ProtNLM"/>
    </source>
</evidence>
<dbReference type="PANTHER" id="PTHR16222:SF28">
    <property type="entry name" value="ADP-RIBOSYLGLYCOHYDROLASE"/>
    <property type="match status" value="1"/>
</dbReference>
<reference evidence="3" key="2">
    <citation type="submission" date="2020-05" db="EMBL/GenBank/DDBJ databases">
        <authorList>
            <person name="Kim H.-S."/>
            <person name="Proctor R.H."/>
            <person name="Brown D.W."/>
        </authorList>
    </citation>
    <scope>NUCLEOTIDE SEQUENCE</scope>
    <source>
        <strain evidence="3">NRRL 22465</strain>
    </source>
</reference>
<feature type="compositionally biased region" description="Basic and acidic residues" evidence="2">
    <location>
        <begin position="423"/>
        <end position="434"/>
    </location>
</feature>
<feature type="binding site" evidence="1">
    <location>
        <position position="334"/>
    </location>
    <ligand>
        <name>Mg(2+)</name>
        <dbReference type="ChEBI" id="CHEBI:18420"/>
        <label>1</label>
    </ligand>
</feature>
<feature type="binding site" evidence="1">
    <location>
        <position position="84"/>
    </location>
    <ligand>
        <name>Mg(2+)</name>
        <dbReference type="ChEBI" id="CHEBI:18420"/>
        <label>1</label>
    </ligand>
</feature>
<dbReference type="EMBL" id="JABEYC010000469">
    <property type="protein sequence ID" value="KAF4976987.1"/>
    <property type="molecule type" value="Genomic_DNA"/>
</dbReference>
<gene>
    <name evidence="3" type="ORF">FZEAL_6425</name>
</gene>
<protein>
    <recommendedName>
        <fullName evidence="5">ADP-ribosylglycohydrolase</fullName>
    </recommendedName>
</protein>
<name>A0A8H4UIN3_9HYPO</name>
<feature type="binding site" evidence="1">
    <location>
        <position position="331"/>
    </location>
    <ligand>
        <name>Mg(2+)</name>
        <dbReference type="ChEBI" id="CHEBI:18420"/>
        <label>1</label>
    </ligand>
</feature>
<keyword evidence="1" id="KW-0479">Metal-binding</keyword>
<dbReference type="GO" id="GO:0046872">
    <property type="term" value="F:metal ion binding"/>
    <property type="evidence" value="ECO:0007669"/>
    <property type="project" value="UniProtKB-KW"/>
</dbReference>
<sequence length="441" mass="49300">MTSVTLSKHADEAVARSHLQDRIIGTLFGSALGDAIGLYTEFLSAQVSARTYPGRTFTLLPLDKATPFRRDHHRNFHLPGDWTDDTDHATLILLSFLHGDGKSLDPQDFASRLSVWVRMGLRALDTLPLGLGRTVGGIVRSKSYLDDPEGTARKFWTTSKFSVAPNGSLMRTHPLGLMCLDKSIEETFQVAADFSVVTHVDPRCVVSCVIGTALVRGLVLGDIRDEGHVDDMIEQGLAWYKTRHEQELRNPDREGEPELDVEQFRQHATAKSLADLKLDETNKIGFVYKTFGSGILLLRLAMHQLHSSGQIRTQLAIFEKLITDLIMEGGDADTNACFAGALLGALVGFRALPPHWRDGLRNGPWLMEKSEGLCDVLNITRGSYSGSRDKDTAEDGGRGFLTDAQMEEKCMRMQAWMAQEEQEWNRKQEAEQKKPSWFKWK</sequence>
<dbReference type="OrthoDB" id="2021138at2759"/>
<dbReference type="InterPro" id="IPR050792">
    <property type="entry name" value="ADP-ribosylglycohydrolase"/>
</dbReference>
<keyword evidence="4" id="KW-1185">Reference proteome</keyword>
<evidence type="ECO:0000313" key="3">
    <source>
        <dbReference type="EMBL" id="KAF4976987.1"/>
    </source>
</evidence>
<evidence type="ECO:0000256" key="2">
    <source>
        <dbReference type="SAM" id="MobiDB-lite"/>
    </source>
</evidence>
<keyword evidence="1" id="KW-0460">Magnesium</keyword>
<dbReference type="Gene3D" id="1.10.4080.10">
    <property type="entry name" value="ADP-ribosylation/Crystallin J1"/>
    <property type="match status" value="1"/>
</dbReference>
<accession>A0A8H4UIN3</accession>
<dbReference type="Proteomes" id="UP000635477">
    <property type="component" value="Unassembled WGS sequence"/>
</dbReference>
<feature type="binding site" evidence="1">
    <location>
        <position position="333"/>
    </location>
    <ligand>
        <name>Mg(2+)</name>
        <dbReference type="ChEBI" id="CHEBI:18420"/>
        <label>1</label>
    </ligand>
</feature>
<feature type="binding site" evidence="1">
    <location>
        <position position="83"/>
    </location>
    <ligand>
        <name>Mg(2+)</name>
        <dbReference type="ChEBI" id="CHEBI:18420"/>
        <label>1</label>
    </ligand>
</feature>
<dbReference type="InterPro" id="IPR005502">
    <property type="entry name" value="Ribosyl_crysJ1"/>
</dbReference>
<dbReference type="SUPFAM" id="SSF101478">
    <property type="entry name" value="ADP-ribosylglycohydrolase"/>
    <property type="match status" value="1"/>
</dbReference>
<comment type="caution">
    <text evidence="3">The sequence shown here is derived from an EMBL/GenBank/DDBJ whole genome shotgun (WGS) entry which is preliminary data.</text>
</comment>
<dbReference type="PANTHER" id="PTHR16222">
    <property type="entry name" value="ADP-RIBOSYLGLYCOHYDROLASE"/>
    <property type="match status" value="1"/>
</dbReference>
<proteinExistence type="predicted"/>
<comment type="cofactor">
    <cofactor evidence="1">
        <name>Mg(2+)</name>
        <dbReference type="ChEBI" id="CHEBI:18420"/>
    </cofactor>
    <text evidence="1">Binds 2 magnesium ions per subunit.</text>
</comment>
<dbReference type="Pfam" id="PF03747">
    <property type="entry name" value="ADP_ribosyl_GH"/>
    <property type="match status" value="1"/>
</dbReference>
<organism evidence="3 4">
    <name type="scientific">Fusarium zealandicum</name>
    <dbReference type="NCBI Taxonomy" id="1053134"/>
    <lineage>
        <taxon>Eukaryota</taxon>
        <taxon>Fungi</taxon>
        <taxon>Dikarya</taxon>
        <taxon>Ascomycota</taxon>
        <taxon>Pezizomycotina</taxon>
        <taxon>Sordariomycetes</taxon>
        <taxon>Hypocreomycetidae</taxon>
        <taxon>Hypocreales</taxon>
        <taxon>Nectriaceae</taxon>
        <taxon>Fusarium</taxon>
        <taxon>Fusarium staphyleae species complex</taxon>
    </lineage>
</organism>
<dbReference type="AlphaFoldDB" id="A0A8H4UIN3"/>
<reference evidence="3" key="1">
    <citation type="journal article" date="2020" name="BMC Genomics">
        <title>Correction to: Identification and distribution of gene clusters required for synthesis of sphingolipid metabolism inhibitors in diverse species of the filamentous fungus Fusarium.</title>
        <authorList>
            <person name="Kim H.S."/>
            <person name="Lohmar J.M."/>
            <person name="Busman M."/>
            <person name="Brown D.W."/>
            <person name="Naumann T.A."/>
            <person name="Divon H.H."/>
            <person name="Lysoe E."/>
            <person name="Uhlig S."/>
            <person name="Proctor R.H."/>
        </authorList>
    </citation>
    <scope>NUCLEOTIDE SEQUENCE</scope>
    <source>
        <strain evidence="3">NRRL 22465</strain>
    </source>
</reference>
<dbReference type="InterPro" id="IPR036705">
    <property type="entry name" value="Ribosyl_crysJ1_sf"/>
</dbReference>